<accession>A0A1X0NGX7</accession>
<keyword evidence="8" id="KW-0067">ATP-binding</keyword>
<dbReference type="Gene3D" id="3.30.40.10">
    <property type="entry name" value="Zinc/RING finger domain, C3HC4 (zinc finger)"/>
    <property type="match status" value="1"/>
</dbReference>
<keyword evidence="8" id="KW-0547">Nucleotide-binding</keyword>
<keyword evidence="5" id="KW-0175">Coiled coil</keyword>
<feature type="region of interest" description="Disordered" evidence="6">
    <location>
        <begin position="72"/>
        <end position="98"/>
    </location>
</feature>
<feature type="region of interest" description="Disordered" evidence="6">
    <location>
        <begin position="1335"/>
        <end position="1360"/>
    </location>
</feature>
<name>A0A1X0NGX7_9TRYP</name>
<feature type="region of interest" description="Disordered" evidence="6">
    <location>
        <begin position="1"/>
        <end position="25"/>
    </location>
</feature>
<feature type="region of interest" description="Disordered" evidence="6">
    <location>
        <begin position="695"/>
        <end position="834"/>
    </location>
</feature>
<feature type="compositionally biased region" description="Polar residues" evidence="6">
    <location>
        <begin position="1351"/>
        <end position="1360"/>
    </location>
</feature>
<feature type="compositionally biased region" description="Basic and acidic residues" evidence="6">
    <location>
        <begin position="695"/>
        <end position="707"/>
    </location>
</feature>
<evidence type="ECO:0000313" key="8">
    <source>
        <dbReference type="EMBL" id="ORC83713.1"/>
    </source>
</evidence>
<evidence type="ECO:0000313" key="9">
    <source>
        <dbReference type="Proteomes" id="UP000192257"/>
    </source>
</evidence>
<organism evidence="8 9">
    <name type="scientific">Trypanosoma theileri</name>
    <dbReference type="NCBI Taxonomy" id="67003"/>
    <lineage>
        <taxon>Eukaryota</taxon>
        <taxon>Discoba</taxon>
        <taxon>Euglenozoa</taxon>
        <taxon>Kinetoplastea</taxon>
        <taxon>Metakinetoplastina</taxon>
        <taxon>Trypanosomatida</taxon>
        <taxon>Trypanosomatidae</taxon>
        <taxon>Trypanosoma</taxon>
    </lineage>
</organism>
<feature type="compositionally biased region" description="Basic and acidic residues" evidence="6">
    <location>
        <begin position="714"/>
        <end position="725"/>
    </location>
</feature>
<dbReference type="PROSITE" id="PS00518">
    <property type="entry name" value="ZF_RING_1"/>
    <property type="match status" value="1"/>
</dbReference>
<feature type="compositionally biased region" description="Basic and acidic residues" evidence="6">
    <location>
        <begin position="525"/>
        <end position="539"/>
    </location>
</feature>
<evidence type="ECO:0000256" key="6">
    <source>
        <dbReference type="SAM" id="MobiDB-lite"/>
    </source>
</evidence>
<dbReference type="GeneID" id="39990689"/>
<evidence type="ECO:0000256" key="3">
    <source>
        <dbReference type="ARBA" id="ARBA00022833"/>
    </source>
</evidence>
<sequence length="1360" mass="151053">MQHAVHASGDKKKTTHTNGAKKRLEEKVLSVMEQYPMARKPVFSQSKDVEVKKQQTGGLPRYRTWSALAAHHTGEHSTPFAEAAHTSPSPGNNNESREEHIPQSYARMGLVERIRAETLRRAHMLIEQQLRLRRAEADFMRWASSTKDDQEKEKMAKQDMNKMSDEQTTNVTVVNTSSLIDPSVTKSNHNEEEGKIRPLVDIRSIKGIQSRTRFPLLSTDEDSDQRRQYFIGGPLRGLLERPYGTLGTDDEKNTLYVNSSKGVGGVAPLNDRSMLPTFQVGLSHSREPLSLPPATSPEGVTDKTADMSVRRLVGVPNHNRGLYAALITEWRKASRAKALTRMLLRSRARPSTWWRLAGSREGMLTAARALGLDSATYQALVTRFMRTKKGDKWTAAVAEAMAAATGGEAAMTAAGIDSTPGTTGGVGSGIHSLLEGDEELMGMLQLARQIGRLEMTGAVSSEEIARLLEQDEDTMRQQLEQLSKSEEVQKQAGLLFSASEQMMAGMDDASFHELAKSLLQEKRRAALSAREHRKGEKGTLQDGTTSPWEKRPDSHGSTDSFTGLKECLPLLIRPGAEGGEQMTEEEAAIYWGTMSKSEQQAIIAAAKAKAACSSTILGSDENSDDITVEDNVGGTRISSADIYARLPPLRGLDEGKAYELGTPGIRKGRKVHSAYPNAYYTGDSRHGAASIDEDAFGKTKKPSEMKELLPSSAGEKDGRGKKEDGTLSPDDDEKDNTYRGPEWWKKKTPPSRGKADRHSAGVRDNATTDDRSGTSGSNVFDAVVPGADLVEVFTPPRQRRRPKRLQEDEEERLGDDSRSTRPGTRGKGDALPPSWTVEKIRTGSAREMSRKFVRYAYDGLPRKKSKDTGKEGISRGKSRWKVPDFAHIPKSAKRVVRQLDDVSCSDDDDNELSSFFDNDDEDLMLFLATFPEEEHHVRLRNEAKGVLGELADASSLLLNYAAKVRAREQQQQQEGLFVPQNHRSSHPSLSANAEEEQMMQMKINAEELRRRFEQEAREEYSDIWQTLLQLRKQVEEQDTFLDDCELDVQRLSRAAVGEERDAFALRLTRDVNEYAKTHRLDIRQLQVGTDVKRDYDVAVRSFLQSFALTRGRRVGRDVGCQCTPEDLGYVDPQIRRTEEDLEDLYFHARGLFDAIKLAIIAVGNVMSFHSSLELESTCKRCFYIFESPRTLWPCGHTFCQQCLSDLCTPQGEIICDECCSLCEVGYTPNLSLELLASYQIVQHHPYDDDDDDYEEEEVSSGLQRRTIEGVLAALLKDLMSTQSSFGNTKRSGGIGGMSTTTGKFRSTLQPMSSPSEPVKIAPSLPPVVVAAEEAKKEKEAAKTEVVTEVAPTSSATQPMI</sequence>
<keyword evidence="3" id="KW-0862">Zinc</keyword>
<evidence type="ECO:0000256" key="5">
    <source>
        <dbReference type="SAM" id="Coils"/>
    </source>
</evidence>
<dbReference type="Proteomes" id="UP000192257">
    <property type="component" value="Unassembled WGS sequence"/>
</dbReference>
<feature type="domain" description="RING-type" evidence="7">
    <location>
        <begin position="1178"/>
        <end position="1218"/>
    </location>
</feature>
<keyword evidence="8" id="KW-0347">Helicase</keyword>
<feature type="compositionally biased region" description="Basic and acidic residues" evidence="6">
    <location>
        <begin position="753"/>
        <end position="772"/>
    </location>
</feature>
<comment type="caution">
    <text evidence="8">The sequence shown here is derived from an EMBL/GenBank/DDBJ whole genome shotgun (WGS) entry which is preliminary data.</text>
</comment>
<evidence type="ECO:0000256" key="2">
    <source>
        <dbReference type="ARBA" id="ARBA00022771"/>
    </source>
</evidence>
<keyword evidence="2 4" id="KW-0863">Zinc-finger</keyword>
<feature type="region of interest" description="Disordered" evidence="6">
    <location>
        <begin position="525"/>
        <end position="562"/>
    </location>
</feature>
<gene>
    <name evidence="8" type="ORF">TM35_000591050</name>
</gene>
<dbReference type="SUPFAM" id="SSF57850">
    <property type="entry name" value="RING/U-box"/>
    <property type="match status" value="1"/>
</dbReference>
<dbReference type="OrthoDB" id="265776at2759"/>
<dbReference type="EMBL" id="NBCO01000059">
    <property type="protein sequence ID" value="ORC83713.1"/>
    <property type="molecule type" value="Genomic_DNA"/>
</dbReference>
<proteinExistence type="predicted"/>
<dbReference type="RefSeq" id="XP_028877779.1">
    <property type="nucleotide sequence ID" value="XM_029030909.1"/>
</dbReference>
<keyword evidence="9" id="KW-1185">Reference proteome</keyword>
<keyword evidence="8" id="KW-0378">Hydrolase</keyword>
<dbReference type="PROSITE" id="PS50089">
    <property type="entry name" value="ZF_RING_2"/>
    <property type="match status" value="1"/>
</dbReference>
<keyword evidence="1" id="KW-0479">Metal-binding</keyword>
<evidence type="ECO:0000259" key="7">
    <source>
        <dbReference type="PROSITE" id="PS50089"/>
    </source>
</evidence>
<feature type="coiled-coil region" evidence="5">
    <location>
        <begin position="991"/>
        <end position="1018"/>
    </location>
</feature>
<reference evidence="8 9" key="1">
    <citation type="submission" date="2017-03" db="EMBL/GenBank/DDBJ databases">
        <title>An alternative strategy for trypanosome survival in the mammalian bloodstream revealed through genome and transcriptome analysis of the ubiquitous bovine parasite Trypanosoma (Megatrypanum) theileri.</title>
        <authorList>
            <person name="Kelly S."/>
            <person name="Ivens A."/>
            <person name="Mott A."/>
            <person name="O'Neill E."/>
            <person name="Emms D."/>
            <person name="Macleod O."/>
            <person name="Voorheis P."/>
            <person name="Matthews J."/>
            <person name="Matthews K."/>
            <person name="Carrington M."/>
        </authorList>
    </citation>
    <scope>NUCLEOTIDE SEQUENCE [LARGE SCALE GENOMIC DNA]</scope>
    <source>
        <strain evidence="8">Edinburgh</strain>
    </source>
</reference>
<dbReference type="InterPro" id="IPR001841">
    <property type="entry name" value="Znf_RING"/>
</dbReference>
<dbReference type="VEuPathDB" id="TriTrypDB:TM35_000591050"/>
<dbReference type="STRING" id="67003.A0A1X0NGX7"/>
<dbReference type="GO" id="GO:0004386">
    <property type="term" value="F:helicase activity"/>
    <property type="evidence" value="ECO:0007669"/>
    <property type="project" value="UniProtKB-KW"/>
</dbReference>
<dbReference type="InterPro" id="IPR013083">
    <property type="entry name" value="Znf_RING/FYVE/PHD"/>
</dbReference>
<protein>
    <submittedName>
        <fullName evidence="8">Putative helicase</fullName>
    </submittedName>
</protein>
<evidence type="ECO:0000256" key="1">
    <source>
        <dbReference type="ARBA" id="ARBA00022723"/>
    </source>
</evidence>
<dbReference type="GO" id="GO:0008270">
    <property type="term" value="F:zinc ion binding"/>
    <property type="evidence" value="ECO:0007669"/>
    <property type="project" value="UniProtKB-KW"/>
</dbReference>
<evidence type="ECO:0000256" key="4">
    <source>
        <dbReference type="PROSITE-ProRule" id="PRU00175"/>
    </source>
</evidence>
<dbReference type="InterPro" id="IPR017907">
    <property type="entry name" value="Znf_RING_CS"/>
</dbReference>